<accession>A0A401U2D7</accession>
<dbReference type="Proteomes" id="UP000287033">
    <property type="component" value="Unassembled WGS sequence"/>
</dbReference>
<feature type="non-terminal residue" evidence="2">
    <location>
        <position position="1"/>
    </location>
</feature>
<evidence type="ECO:0000256" key="1">
    <source>
        <dbReference type="SAM" id="MobiDB-lite"/>
    </source>
</evidence>
<evidence type="ECO:0000313" key="2">
    <source>
        <dbReference type="EMBL" id="GCC49049.1"/>
    </source>
</evidence>
<organism evidence="2 3">
    <name type="scientific">Chiloscyllium punctatum</name>
    <name type="common">Brownbanded bambooshark</name>
    <name type="synonym">Hemiscyllium punctatum</name>
    <dbReference type="NCBI Taxonomy" id="137246"/>
    <lineage>
        <taxon>Eukaryota</taxon>
        <taxon>Metazoa</taxon>
        <taxon>Chordata</taxon>
        <taxon>Craniata</taxon>
        <taxon>Vertebrata</taxon>
        <taxon>Chondrichthyes</taxon>
        <taxon>Elasmobranchii</taxon>
        <taxon>Galeomorphii</taxon>
        <taxon>Galeoidea</taxon>
        <taxon>Orectolobiformes</taxon>
        <taxon>Hemiscylliidae</taxon>
        <taxon>Chiloscyllium</taxon>
    </lineage>
</organism>
<sequence>VEAAARLLRDGPRWGAGDGLPSPGRGPAPHPLRQRPPGGPPPDPRLRGVPWDPDRTGTGTGQGDGLAQEGLGHRGSRDQPFQEPDR</sequence>
<proteinExistence type="predicted"/>
<reference evidence="2 3" key="1">
    <citation type="journal article" date="2018" name="Nat. Ecol. Evol.">
        <title>Shark genomes provide insights into elasmobranch evolution and the origin of vertebrates.</title>
        <authorList>
            <person name="Hara Y"/>
            <person name="Yamaguchi K"/>
            <person name="Onimaru K"/>
            <person name="Kadota M"/>
            <person name="Koyanagi M"/>
            <person name="Keeley SD"/>
            <person name="Tatsumi K"/>
            <person name="Tanaka K"/>
            <person name="Motone F"/>
            <person name="Kageyama Y"/>
            <person name="Nozu R"/>
            <person name="Adachi N"/>
            <person name="Nishimura O"/>
            <person name="Nakagawa R"/>
            <person name="Tanegashima C"/>
            <person name="Kiyatake I"/>
            <person name="Matsumoto R"/>
            <person name="Murakumo K"/>
            <person name="Nishida K"/>
            <person name="Terakita A"/>
            <person name="Kuratani S"/>
            <person name="Sato K"/>
            <person name="Hyodo S Kuraku.S."/>
        </authorList>
    </citation>
    <scope>NUCLEOTIDE SEQUENCE [LARGE SCALE GENOMIC DNA]</scope>
</reference>
<dbReference type="AlphaFoldDB" id="A0A401U2D7"/>
<keyword evidence="3" id="KW-1185">Reference proteome</keyword>
<dbReference type="EMBL" id="BEZZ01254771">
    <property type="protein sequence ID" value="GCC49049.1"/>
    <property type="molecule type" value="Genomic_DNA"/>
</dbReference>
<feature type="region of interest" description="Disordered" evidence="1">
    <location>
        <begin position="1"/>
        <end position="86"/>
    </location>
</feature>
<evidence type="ECO:0000313" key="3">
    <source>
        <dbReference type="Proteomes" id="UP000287033"/>
    </source>
</evidence>
<name>A0A401U2D7_CHIPU</name>
<gene>
    <name evidence="2" type="ORF">chiPu_0033117</name>
</gene>
<protein>
    <submittedName>
        <fullName evidence="2">Uncharacterized protein</fullName>
    </submittedName>
</protein>
<comment type="caution">
    <text evidence="2">The sequence shown here is derived from an EMBL/GenBank/DDBJ whole genome shotgun (WGS) entry which is preliminary data.</text>
</comment>